<dbReference type="SMART" id="SM00332">
    <property type="entry name" value="PP2Cc"/>
    <property type="match status" value="1"/>
</dbReference>
<dbReference type="InterPro" id="IPR036457">
    <property type="entry name" value="PPM-type-like_dom_sf"/>
</dbReference>
<reference evidence="10 11" key="1">
    <citation type="submission" date="2017-05" db="EMBL/GenBank/DDBJ databases">
        <title>Genomic insights into alkan degradation activity of Oleiphilus messinensis.</title>
        <authorList>
            <person name="Kozyavkin S.A."/>
            <person name="Slesarev A.I."/>
            <person name="Golyshin P.N."/>
            <person name="Korzhenkov A."/>
            <person name="Golyshina O.N."/>
            <person name="Toshchakov S.V."/>
        </authorList>
    </citation>
    <scope>NUCLEOTIDE SEQUENCE [LARGE SCALE GENOMIC DNA]</scope>
    <source>
        <strain evidence="10 11">ME102</strain>
    </source>
</reference>
<protein>
    <submittedName>
        <fullName evidence="10">Serine/threonine protein kinase</fullName>
    </submittedName>
</protein>
<gene>
    <name evidence="10" type="ORF">OLMES_4120</name>
</gene>
<dbReference type="GO" id="GO:0005524">
    <property type="term" value="F:ATP binding"/>
    <property type="evidence" value="ECO:0007669"/>
    <property type="project" value="UniProtKB-KW"/>
</dbReference>
<dbReference type="SMART" id="SM00220">
    <property type="entry name" value="S_TKc"/>
    <property type="match status" value="1"/>
</dbReference>
<feature type="domain" description="PPM-type phosphatase" evidence="9">
    <location>
        <begin position="9"/>
        <end position="248"/>
    </location>
</feature>
<feature type="transmembrane region" description="Helical" evidence="7">
    <location>
        <begin position="562"/>
        <end position="584"/>
    </location>
</feature>
<dbReference type="InterPro" id="IPR011009">
    <property type="entry name" value="Kinase-like_dom_sf"/>
</dbReference>
<dbReference type="Gene3D" id="3.30.200.20">
    <property type="entry name" value="Phosphorylase Kinase, domain 1"/>
    <property type="match status" value="1"/>
</dbReference>
<dbReference type="EMBL" id="CP021425">
    <property type="protein sequence ID" value="ARU58137.1"/>
    <property type="molecule type" value="Genomic_DNA"/>
</dbReference>
<dbReference type="AlphaFoldDB" id="A0A1Y0IC91"/>
<evidence type="ECO:0000256" key="6">
    <source>
        <dbReference type="SAM" id="MobiDB-lite"/>
    </source>
</evidence>
<sequence length="585" mass="65683">MHNGMLKVSVGQKSDPGPKPENEDSMGIATPSGLTLANKGVVAVIADGVSSADAGKEASAACVKNFIADYLSTPDTWSVKTSAHRVLSALNRWLYGQSLRSISSRFENNDHKGYISTMSVLILKSTTASIFHIGDSRIYRFRSGDLELLTRDHSVAVGQGKAYLARAMGMDLGLDVDYKTEPLQSGDVFLLTTDGVHDFLPRRELSQYLETLQDPDSDEDAESTANRIVADALARGSDDNTTCQVIQVTELPDGDADEYCHKLNTLPFPPFLSEGMIFDGYRILKELHASSRSQVYLVEDTESHQHWVMKTPSVNFVDDPAYIERFVLEEWIGKRVNSPHVVRVIEPERDKKWLYYLTEYVAGASLERWIGQNRSSGVEQIVRIAEQIVQGLRAFHRKDTLHQDIKPANIMVNRDGTVKIIDFGSCKVAGIDEIQVPIERDQVLGTATYSAPEYRLRRSTGVQSDLFSVSVVAYEMLTGYHPYGKAYEECQDIRDFSQLKYAPAWQYNPMVPDWIDGALRKGCSISRESRYDSLSEFIFDLKHPNKSFLKSSKRPLIERNPLVFWKSLTLILLVTQVLTIGFLMQ</sequence>
<keyword evidence="7" id="KW-1133">Transmembrane helix</keyword>
<keyword evidence="2" id="KW-0808">Transferase</keyword>
<evidence type="ECO:0000256" key="2">
    <source>
        <dbReference type="ARBA" id="ARBA00022679"/>
    </source>
</evidence>
<evidence type="ECO:0000313" key="11">
    <source>
        <dbReference type="Proteomes" id="UP000196027"/>
    </source>
</evidence>
<proteinExistence type="predicted"/>
<organism evidence="10 11">
    <name type="scientific">Oleiphilus messinensis</name>
    <dbReference type="NCBI Taxonomy" id="141451"/>
    <lineage>
        <taxon>Bacteria</taxon>
        <taxon>Pseudomonadati</taxon>
        <taxon>Pseudomonadota</taxon>
        <taxon>Gammaproteobacteria</taxon>
        <taxon>Oceanospirillales</taxon>
        <taxon>Oleiphilaceae</taxon>
        <taxon>Oleiphilus</taxon>
    </lineage>
</organism>
<dbReference type="KEGG" id="ome:OLMES_4120"/>
<dbReference type="PANTHER" id="PTHR24351">
    <property type="entry name" value="RIBOSOMAL PROTEIN S6 KINASE"/>
    <property type="match status" value="1"/>
</dbReference>
<evidence type="ECO:0000259" key="8">
    <source>
        <dbReference type="PROSITE" id="PS50011"/>
    </source>
</evidence>
<dbReference type="PROSITE" id="PS50011">
    <property type="entry name" value="PROTEIN_KINASE_DOM"/>
    <property type="match status" value="1"/>
</dbReference>
<dbReference type="PROSITE" id="PS51746">
    <property type="entry name" value="PPM_2"/>
    <property type="match status" value="1"/>
</dbReference>
<dbReference type="CDD" id="cd14014">
    <property type="entry name" value="STKc_PknB_like"/>
    <property type="match status" value="1"/>
</dbReference>
<dbReference type="RefSeq" id="WP_087462950.1">
    <property type="nucleotide sequence ID" value="NZ_CP021425.1"/>
</dbReference>
<accession>A0A1Y0IC91</accession>
<keyword evidence="7" id="KW-0472">Membrane</keyword>
<dbReference type="Pfam" id="PF13672">
    <property type="entry name" value="PP2C_2"/>
    <property type="match status" value="1"/>
</dbReference>
<dbReference type="GO" id="GO:0004674">
    <property type="term" value="F:protein serine/threonine kinase activity"/>
    <property type="evidence" value="ECO:0007669"/>
    <property type="project" value="UniProtKB-KW"/>
</dbReference>
<evidence type="ECO:0000256" key="5">
    <source>
        <dbReference type="ARBA" id="ARBA00022840"/>
    </source>
</evidence>
<evidence type="ECO:0000259" key="9">
    <source>
        <dbReference type="PROSITE" id="PS51746"/>
    </source>
</evidence>
<keyword evidence="5" id="KW-0067">ATP-binding</keyword>
<dbReference type="Gene3D" id="3.60.40.10">
    <property type="entry name" value="PPM-type phosphatase domain"/>
    <property type="match status" value="1"/>
</dbReference>
<keyword evidence="1 10" id="KW-0723">Serine/threonine-protein kinase</keyword>
<dbReference type="Pfam" id="PF00069">
    <property type="entry name" value="Pkinase"/>
    <property type="match status" value="1"/>
</dbReference>
<keyword evidence="4 10" id="KW-0418">Kinase</keyword>
<evidence type="ECO:0000256" key="7">
    <source>
        <dbReference type="SAM" id="Phobius"/>
    </source>
</evidence>
<keyword evidence="3" id="KW-0547">Nucleotide-binding</keyword>
<keyword evidence="11" id="KW-1185">Reference proteome</keyword>
<feature type="region of interest" description="Disordered" evidence="6">
    <location>
        <begin position="1"/>
        <end position="30"/>
    </location>
</feature>
<feature type="domain" description="Protein kinase" evidence="8">
    <location>
        <begin position="281"/>
        <end position="546"/>
    </location>
</feature>
<dbReference type="CDD" id="cd00143">
    <property type="entry name" value="PP2Cc"/>
    <property type="match status" value="1"/>
</dbReference>
<name>A0A1Y0IC91_9GAMM</name>
<evidence type="ECO:0000313" key="10">
    <source>
        <dbReference type="EMBL" id="ARU58137.1"/>
    </source>
</evidence>
<dbReference type="InterPro" id="IPR001932">
    <property type="entry name" value="PPM-type_phosphatase-like_dom"/>
</dbReference>
<dbReference type="Proteomes" id="UP000196027">
    <property type="component" value="Chromosome"/>
</dbReference>
<evidence type="ECO:0000256" key="4">
    <source>
        <dbReference type="ARBA" id="ARBA00022777"/>
    </source>
</evidence>
<dbReference type="SUPFAM" id="SSF56112">
    <property type="entry name" value="Protein kinase-like (PK-like)"/>
    <property type="match status" value="1"/>
</dbReference>
<dbReference type="InterPro" id="IPR000719">
    <property type="entry name" value="Prot_kinase_dom"/>
</dbReference>
<keyword evidence="7" id="KW-0812">Transmembrane</keyword>
<evidence type="ECO:0000256" key="3">
    <source>
        <dbReference type="ARBA" id="ARBA00022741"/>
    </source>
</evidence>
<dbReference type="SUPFAM" id="SSF81606">
    <property type="entry name" value="PP2C-like"/>
    <property type="match status" value="1"/>
</dbReference>
<dbReference type="Gene3D" id="1.10.510.10">
    <property type="entry name" value="Transferase(Phosphotransferase) domain 1"/>
    <property type="match status" value="1"/>
</dbReference>
<dbReference type="SMART" id="SM00331">
    <property type="entry name" value="PP2C_SIG"/>
    <property type="match status" value="1"/>
</dbReference>
<dbReference type="OrthoDB" id="9801841at2"/>
<evidence type="ECO:0000256" key="1">
    <source>
        <dbReference type="ARBA" id="ARBA00022527"/>
    </source>
</evidence>